<sequence>MRDARHLVERQLIKAQDRHEKRLQNQVAVHFEIGDPVWVYQFFRAGRGENRTKKLAFSWHGPYHIIGKVRENAYSVAIPSHFNKEVTVNVNRLKKFRGRWTRPFADEVPVDTEDEEVGEGPLEETDLPPSSFTERLTVAQEDTVIAGINTPLLEIVAKRVVNRSVEYLVLTANYGSLVPNSCRPMLTVFKQVERNKNGLIELRRSSRLADANDEVDEEDILMA</sequence>
<name>A0A225WIM0_9STRA</name>
<accession>A0A225WIM0</accession>
<evidence type="ECO:0000313" key="3">
    <source>
        <dbReference type="EMBL" id="OWZ17088.1"/>
    </source>
</evidence>
<protein>
    <recommendedName>
        <fullName evidence="2">Tf2-1-like SH3-like domain-containing protein</fullName>
    </recommendedName>
</protein>
<evidence type="ECO:0000313" key="4">
    <source>
        <dbReference type="Proteomes" id="UP000198211"/>
    </source>
</evidence>
<proteinExistence type="predicted"/>
<feature type="domain" description="Tf2-1-like SH3-like" evidence="2">
    <location>
        <begin position="34"/>
        <end position="97"/>
    </location>
</feature>
<organism evidence="3 4">
    <name type="scientific">Phytophthora megakarya</name>
    <dbReference type="NCBI Taxonomy" id="4795"/>
    <lineage>
        <taxon>Eukaryota</taxon>
        <taxon>Sar</taxon>
        <taxon>Stramenopiles</taxon>
        <taxon>Oomycota</taxon>
        <taxon>Peronosporomycetes</taxon>
        <taxon>Peronosporales</taxon>
        <taxon>Peronosporaceae</taxon>
        <taxon>Phytophthora</taxon>
    </lineage>
</organism>
<dbReference type="EMBL" id="NBNE01000816">
    <property type="protein sequence ID" value="OWZ17088.1"/>
    <property type="molecule type" value="Genomic_DNA"/>
</dbReference>
<dbReference type="Pfam" id="PF24626">
    <property type="entry name" value="SH3_Tf2-1"/>
    <property type="match status" value="1"/>
</dbReference>
<dbReference type="OrthoDB" id="120952at2759"/>
<gene>
    <name evidence="3" type="ORF">PHMEG_0009022</name>
</gene>
<dbReference type="AlphaFoldDB" id="A0A225WIM0"/>
<feature type="region of interest" description="Disordered" evidence="1">
    <location>
        <begin position="110"/>
        <end position="129"/>
    </location>
</feature>
<evidence type="ECO:0000259" key="2">
    <source>
        <dbReference type="Pfam" id="PF24626"/>
    </source>
</evidence>
<dbReference type="Proteomes" id="UP000198211">
    <property type="component" value="Unassembled WGS sequence"/>
</dbReference>
<keyword evidence="4" id="KW-1185">Reference proteome</keyword>
<feature type="compositionally biased region" description="Acidic residues" evidence="1">
    <location>
        <begin position="110"/>
        <end position="126"/>
    </location>
</feature>
<evidence type="ECO:0000256" key="1">
    <source>
        <dbReference type="SAM" id="MobiDB-lite"/>
    </source>
</evidence>
<dbReference type="InterPro" id="IPR056924">
    <property type="entry name" value="SH3_Tf2-1"/>
</dbReference>
<comment type="caution">
    <text evidence="3">The sequence shown here is derived from an EMBL/GenBank/DDBJ whole genome shotgun (WGS) entry which is preliminary data.</text>
</comment>
<reference evidence="4" key="1">
    <citation type="submission" date="2017-03" db="EMBL/GenBank/DDBJ databases">
        <title>Phytopthora megakarya and P. palmivora, two closely related causual agents of cacao black pod achieved similar genome size and gene model numbers by different mechanisms.</title>
        <authorList>
            <person name="Ali S."/>
            <person name="Shao J."/>
            <person name="Larry D.J."/>
            <person name="Kronmiller B."/>
            <person name="Shen D."/>
            <person name="Strem M.D."/>
            <person name="Melnick R.L."/>
            <person name="Guiltinan M.J."/>
            <person name="Tyler B.M."/>
            <person name="Meinhardt L.W."/>
            <person name="Bailey B.A."/>
        </authorList>
    </citation>
    <scope>NUCLEOTIDE SEQUENCE [LARGE SCALE GENOMIC DNA]</scope>
    <source>
        <strain evidence="4">zdho120</strain>
    </source>
</reference>